<dbReference type="AlphaFoldDB" id="A0A9D1DYU4"/>
<organism evidence="1 2">
    <name type="scientific">Candidatus Faecivivens stercoravium</name>
    <dbReference type="NCBI Taxonomy" id="2840803"/>
    <lineage>
        <taxon>Bacteria</taxon>
        <taxon>Bacillati</taxon>
        <taxon>Bacillota</taxon>
        <taxon>Clostridia</taxon>
        <taxon>Eubacteriales</taxon>
        <taxon>Oscillospiraceae</taxon>
        <taxon>Oscillospiraceae incertae sedis</taxon>
        <taxon>Candidatus Faecivivens</taxon>
    </lineage>
</organism>
<evidence type="ECO:0000313" key="2">
    <source>
        <dbReference type="Proteomes" id="UP000824241"/>
    </source>
</evidence>
<name>A0A9D1DYU4_9FIRM</name>
<reference evidence="1" key="2">
    <citation type="journal article" date="2021" name="PeerJ">
        <title>Extensive microbial diversity within the chicken gut microbiome revealed by metagenomics and culture.</title>
        <authorList>
            <person name="Gilroy R."/>
            <person name="Ravi A."/>
            <person name="Getino M."/>
            <person name="Pursley I."/>
            <person name="Horton D.L."/>
            <person name="Alikhan N.F."/>
            <person name="Baker D."/>
            <person name="Gharbi K."/>
            <person name="Hall N."/>
            <person name="Watson M."/>
            <person name="Adriaenssens E.M."/>
            <person name="Foster-Nyarko E."/>
            <person name="Jarju S."/>
            <person name="Secka A."/>
            <person name="Antonio M."/>
            <person name="Oren A."/>
            <person name="Chaudhuri R.R."/>
            <person name="La Ragione R."/>
            <person name="Hildebrand F."/>
            <person name="Pallen M.J."/>
        </authorList>
    </citation>
    <scope>NUCLEOTIDE SEQUENCE</scope>
    <source>
        <strain evidence="1">CHK189-12415</strain>
    </source>
</reference>
<sequence length="65" mass="7405">MDKCIIISRRCKSNKGYGMLQASLDRAQTVRQLSDQCCQTQQAIVDQLLDFAFAHLGIQEEETKK</sequence>
<proteinExistence type="predicted"/>
<accession>A0A9D1DYU4</accession>
<evidence type="ECO:0000313" key="1">
    <source>
        <dbReference type="EMBL" id="HIR61520.1"/>
    </source>
</evidence>
<dbReference type="EMBL" id="DVHA01000263">
    <property type="protein sequence ID" value="HIR61520.1"/>
    <property type="molecule type" value="Genomic_DNA"/>
</dbReference>
<dbReference type="Proteomes" id="UP000824241">
    <property type="component" value="Unassembled WGS sequence"/>
</dbReference>
<gene>
    <name evidence="1" type="ORF">IAB37_08115</name>
</gene>
<reference evidence="1" key="1">
    <citation type="submission" date="2020-10" db="EMBL/GenBank/DDBJ databases">
        <authorList>
            <person name="Gilroy R."/>
        </authorList>
    </citation>
    <scope>NUCLEOTIDE SEQUENCE</scope>
    <source>
        <strain evidence="1">CHK189-12415</strain>
    </source>
</reference>
<protein>
    <submittedName>
        <fullName evidence="1">Uncharacterized protein</fullName>
    </submittedName>
</protein>
<comment type="caution">
    <text evidence="1">The sequence shown here is derived from an EMBL/GenBank/DDBJ whole genome shotgun (WGS) entry which is preliminary data.</text>
</comment>